<comment type="caution">
    <text evidence="1">The sequence shown here is derived from an EMBL/GenBank/DDBJ whole genome shotgun (WGS) entry which is preliminary data.</text>
</comment>
<evidence type="ECO:0000313" key="2">
    <source>
        <dbReference type="Proteomes" id="UP001145069"/>
    </source>
</evidence>
<organism evidence="1 2">
    <name type="scientific">Aquibacillus salsiterrae</name>
    <dbReference type="NCBI Taxonomy" id="2950439"/>
    <lineage>
        <taxon>Bacteria</taxon>
        <taxon>Bacillati</taxon>
        <taxon>Bacillota</taxon>
        <taxon>Bacilli</taxon>
        <taxon>Bacillales</taxon>
        <taxon>Bacillaceae</taxon>
        <taxon>Aquibacillus</taxon>
    </lineage>
</organism>
<proteinExistence type="predicted"/>
<evidence type="ECO:0000313" key="1">
    <source>
        <dbReference type="EMBL" id="MDC3418249.1"/>
    </source>
</evidence>
<dbReference type="AlphaFoldDB" id="A0A9X3WIZ8"/>
<sequence>MTSVLYQAKVGDGFTKKGILRKNSLFKTAGEAVSEALALKEVLDKKYKNKIKWDYNGDMSGSLEKVKILQGLLNRENEKIPFFLQIVAVDDQTSKVKPTTPKKPHTISKADKKMASEALSFLK</sequence>
<dbReference type="EMBL" id="JAMQKC010000022">
    <property type="protein sequence ID" value="MDC3418249.1"/>
    <property type="molecule type" value="Genomic_DNA"/>
</dbReference>
<accession>A0A9X3WIZ8</accession>
<protein>
    <submittedName>
        <fullName evidence="1">Uncharacterized protein</fullName>
    </submittedName>
</protein>
<dbReference type="RefSeq" id="WP_272447310.1">
    <property type="nucleotide sequence ID" value="NZ_JAMQKC010000022.1"/>
</dbReference>
<gene>
    <name evidence="1" type="ORF">NC799_15280</name>
</gene>
<keyword evidence="2" id="KW-1185">Reference proteome</keyword>
<reference evidence="1" key="1">
    <citation type="submission" date="2022-06" db="EMBL/GenBank/DDBJ databases">
        <title>Aquibacillus sp. a new bacterium isolated from soil saline samples.</title>
        <authorList>
            <person name="Galisteo C."/>
            <person name="De La Haba R."/>
            <person name="Sanchez-Porro C."/>
            <person name="Ventosa A."/>
        </authorList>
    </citation>
    <scope>NUCLEOTIDE SEQUENCE</scope>
    <source>
        <strain evidence="1">3ASR75-54</strain>
    </source>
</reference>
<name>A0A9X3WIZ8_9BACI</name>
<dbReference type="Proteomes" id="UP001145069">
    <property type="component" value="Unassembled WGS sequence"/>
</dbReference>